<evidence type="ECO:0000313" key="12">
    <source>
        <dbReference type="RefSeq" id="XP_013792030.1"/>
    </source>
</evidence>
<dbReference type="Pfam" id="PF24973">
    <property type="entry name" value="EGF_LMN_ATRN"/>
    <property type="match status" value="1"/>
</dbReference>
<dbReference type="InterPro" id="IPR050440">
    <property type="entry name" value="Laminin/Netrin_ECM"/>
</dbReference>
<protein>
    <submittedName>
        <fullName evidence="12">Laminin subunit alpha-like</fullName>
    </submittedName>
</protein>
<keyword evidence="2" id="KW-0677">Repeat</keyword>
<dbReference type="RefSeq" id="XP_013792030.1">
    <property type="nucleotide sequence ID" value="XM_013936576.1"/>
</dbReference>
<feature type="disulfide bond" evidence="7">
    <location>
        <begin position="79"/>
        <end position="93"/>
    </location>
</feature>
<dbReference type="GeneID" id="106475901"/>
<evidence type="ECO:0000256" key="4">
    <source>
        <dbReference type="ARBA" id="ARBA00023180"/>
    </source>
</evidence>
<sequence length="657" mass="71429">FAVSCEVSESGLEISCNCKPGYTGPRCGSCSAGYFGQPQVLGSYCQSCNCSGNSKSCDSITGECHSCLNNTFGTACELCASGFYGDAVFKKDCKKCECNECGTDRCDHRIGVCHCKPNVVGMACDDCDVGFWGFKSCVGCQGCNCGPASEDNNCDVETGQCKCRPGTTGLTCDSCKPGYWQYSPEGCVSCNCVEKYSLPGAVCDVASGECQCLPGVVGTNCQGCLYRWTFIENQGCQECGPCVHALLDETDYLQSLIDPIRDEMTDISASYFAYRRLHNVNKTVDDLRPEVNALIFDPTAVDLSPLHYNVRSVEDQAHQLNNSADKGVKEAEEVSMNADKTREEALEVEKLIQDAVKKARDTVGELTALAEGLLDTAGPNLDKLIARAERILQEIKDRDFMSRKNDTEDELELAEELLEHVKNFQKPAILNKERAEELDEQLNKLNELLEELRNHSRDAEDVAQETLELNEAIRQANVTGIIAAINQLAAGTNKTLDEAKELLEAAKKALEDAETAFSKLDLDSSRLARAIDELKEKLNGQEEELDEVRPLVDEAKKHASDLMEQAALLDSLLADTRDSADGAVKAATAYGNIVDAIDDALKAAQAAVEAANQAAELSDGMAGRAEGSKNRSIELLEEAQKLQKKVEDGKLFLKKTN</sequence>
<keyword evidence="3 6" id="KW-1015">Disulfide bond</keyword>
<evidence type="ECO:0000256" key="2">
    <source>
        <dbReference type="ARBA" id="ARBA00022737"/>
    </source>
</evidence>
<dbReference type="PROSITE" id="PS50027">
    <property type="entry name" value="EGF_LAM_2"/>
    <property type="match status" value="3"/>
</dbReference>
<evidence type="ECO:0000313" key="11">
    <source>
        <dbReference type="Proteomes" id="UP000694941"/>
    </source>
</evidence>
<feature type="domain" description="EGF-like" evidence="9">
    <location>
        <begin position="1"/>
        <end position="28"/>
    </location>
</feature>
<evidence type="ECO:0000256" key="5">
    <source>
        <dbReference type="ARBA" id="ARBA00023292"/>
    </source>
</evidence>
<evidence type="ECO:0000256" key="3">
    <source>
        <dbReference type="ARBA" id="ARBA00023157"/>
    </source>
</evidence>
<dbReference type="SMART" id="SM00180">
    <property type="entry name" value="EGF_Lam"/>
    <property type="match status" value="5"/>
</dbReference>
<dbReference type="Proteomes" id="UP000694941">
    <property type="component" value="Unplaced"/>
</dbReference>
<feature type="disulfide bond" evidence="7">
    <location>
        <begin position="115"/>
        <end position="124"/>
    </location>
</feature>
<dbReference type="InterPro" id="IPR000742">
    <property type="entry name" value="EGF"/>
</dbReference>
<dbReference type="Pfam" id="PF06008">
    <property type="entry name" value="Laminin_I"/>
    <property type="match status" value="1"/>
</dbReference>
<dbReference type="PROSITE" id="PS50026">
    <property type="entry name" value="EGF_3"/>
    <property type="match status" value="1"/>
</dbReference>
<feature type="disulfide bond" evidence="6">
    <location>
        <begin position="18"/>
        <end position="27"/>
    </location>
</feature>
<dbReference type="Gene3D" id="2.10.25.10">
    <property type="entry name" value="Laminin"/>
    <property type="match status" value="5"/>
</dbReference>
<feature type="disulfide bond" evidence="7">
    <location>
        <begin position="163"/>
        <end position="172"/>
    </location>
</feature>
<proteinExistence type="predicted"/>
<dbReference type="PANTHER" id="PTHR10574">
    <property type="entry name" value="NETRIN/LAMININ-RELATED"/>
    <property type="match status" value="1"/>
</dbReference>
<keyword evidence="6" id="KW-0245">EGF-like domain</keyword>
<keyword evidence="4" id="KW-0325">Glycoprotein</keyword>
<comment type="caution">
    <text evidence="6">Lacks conserved residue(s) required for the propagation of feature annotation.</text>
</comment>
<dbReference type="InterPro" id="IPR009254">
    <property type="entry name" value="Laminin_aI"/>
</dbReference>
<keyword evidence="5 7" id="KW-0424">Laminin EGF-like domain</keyword>
<dbReference type="PROSITE" id="PS01248">
    <property type="entry name" value="EGF_LAM_1"/>
    <property type="match status" value="1"/>
</dbReference>
<evidence type="ECO:0000256" key="1">
    <source>
        <dbReference type="ARBA" id="ARBA00022729"/>
    </source>
</evidence>
<dbReference type="InterPro" id="IPR002049">
    <property type="entry name" value="LE_dom"/>
</dbReference>
<dbReference type="PANTHER" id="PTHR10574:SF406">
    <property type="entry name" value="LAMININ SUBUNIT ALPHA 5"/>
    <property type="match status" value="1"/>
</dbReference>
<feature type="domain" description="Laminin EGF-like" evidence="10">
    <location>
        <begin position="96"/>
        <end position="142"/>
    </location>
</feature>
<feature type="disulfide bond" evidence="7">
    <location>
        <begin position="67"/>
        <end position="76"/>
    </location>
</feature>
<dbReference type="PRINTS" id="PR00011">
    <property type="entry name" value="EGFLAMININ"/>
</dbReference>
<dbReference type="Pfam" id="PF00053">
    <property type="entry name" value="EGF_laminin"/>
    <property type="match status" value="4"/>
</dbReference>
<dbReference type="SMART" id="SM00181">
    <property type="entry name" value="EGF"/>
    <property type="match status" value="3"/>
</dbReference>
<organism evidence="11 12">
    <name type="scientific">Limulus polyphemus</name>
    <name type="common">Atlantic horseshoe crab</name>
    <dbReference type="NCBI Taxonomy" id="6850"/>
    <lineage>
        <taxon>Eukaryota</taxon>
        <taxon>Metazoa</taxon>
        <taxon>Ecdysozoa</taxon>
        <taxon>Arthropoda</taxon>
        <taxon>Chelicerata</taxon>
        <taxon>Merostomata</taxon>
        <taxon>Xiphosura</taxon>
        <taxon>Limulidae</taxon>
        <taxon>Limulus</taxon>
    </lineage>
</organism>
<keyword evidence="11" id="KW-1185">Reference proteome</keyword>
<accession>A0ABM1C0C7</accession>
<feature type="domain" description="Laminin EGF-like" evidence="10">
    <location>
        <begin position="48"/>
        <end position="95"/>
    </location>
</feature>
<dbReference type="SUPFAM" id="SSF57196">
    <property type="entry name" value="EGF/Laminin"/>
    <property type="match status" value="4"/>
</dbReference>
<evidence type="ECO:0000256" key="6">
    <source>
        <dbReference type="PROSITE-ProRule" id="PRU00076"/>
    </source>
</evidence>
<feature type="coiled-coil region" evidence="8">
    <location>
        <begin position="594"/>
        <end position="645"/>
    </location>
</feature>
<evidence type="ECO:0000256" key="7">
    <source>
        <dbReference type="PROSITE-ProRule" id="PRU00460"/>
    </source>
</evidence>
<keyword evidence="8" id="KW-0175">Coiled coil</keyword>
<feature type="non-terminal residue" evidence="12">
    <location>
        <position position="1"/>
    </location>
</feature>
<dbReference type="CDD" id="cd00055">
    <property type="entry name" value="EGF_Lam"/>
    <property type="match status" value="5"/>
</dbReference>
<gene>
    <name evidence="12" type="primary">LOC106475901</name>
</gene>
<feature type="coiled-coil region" evidence="8">
    <location>
        <begin position="404"/>
        <end position="551"/>
    </location>
</feature>
<evidence type="ECO:0000256" key="8">
    <source>
        <dbReference type="SAM" id="Coils"/>
    </source>
</evidence>
<evidence type="ECO:0000259" key="10">
    <source>
        <dbReference type="PROSITE" id="PS50027"/>
    </source>
</evidence>
<dbReference type="SUPFAM" id="SSF58104">
    <property type="entry name" value="Methyl-accepting chemotaxis protein (MCP) signaling domain"/>
    <property type="match status" value="1"/>
</dbReference>
<evidence type="ECO:0000259" key="9">
    <source>
        <dbReference type="PROSITE" id="PS50026"/>
    </source>
</evidence>
<name>A0ABM1C0C7_LIMPO</name>
<reference evidence="12" key="1">
    <citation type="submission" date="2025-08" db="UniProtKB">
        <authorList>
            <consortium name="RefSeq"/>
        </authorList>
    </citation>
    <scope>IDENTIFICATION</scope>
    <source>
        <tissue evidence="12">Muscle</tissue>
    </source>
</reference>
<keyword evidence="1" id="KW-0732">Signal</keyword>
<feature type="domain" description="Laminin EGF-like" evidence="10">
    <location>
        <begin position="143"/>
        <end position="189"/>
    </location>
</feature>
<dbReference type="InterPro" id="IPR056863">
    <property type="entry name" value="LMN_ATRN_NET-like_EGF"/>
</dbReference>
<dbReference type="PROSITE" id="PS00022">
    <property type="entry name" value="EGF_1"/>
    <property type="match status" value="2"/>
</dbReference>